<evidence type="ECO:0000313" key="2">
    <source>
        <dbReference type="Proteomes" id="UP000299102"/>
    </source>
</evidence>
<organism evidence="1 2">
    <name type="scientific">Eumeta variegata</name>
    <name type="common">Bagworm moth</name>
    <name type="synonym">Eumeta japonica</name>
    <dbReference type="NCBI Taxonomy" id="151549"/>
    <lineage>
        <taxon>Eukaryota</taxon>
        <taxon>Metazoa</taxon>
        <taxon>Ecdysozoa</taxon>
        <taxon>Arthropoda</taxon>
        <taxon>Hexapoda</taxon>
        <taxon>Insecta</taxon>
        <taxon>Pterygota</taxon>
        <taxon>Neoptera</taxon>
        <taxon>Endopterygota</taxon>
        <taxon>Lepidoptera</taxon>
        <taxon>Glossata</taxon>
        <taxon>Ditrysia</taxon>
        <taxon>Tineoidea</taxon>
        <taxon>Psychidae</taxon>
        <taxon>Oiketicinae</taxon>
        <taxon>Eumeta</taxon>
    </lineage>
</organism>
<protein>
    <submittedName>
        <fullName evidence="1">Uncharacterized protein</fullName>
    </submittedName>
</protein>
<sequence>MGRLTQRYHTHIEYRREVTSSAVCLVFPPMSGTTMAHFPLHYPPPPFNDPLSYHIPAQEADNALMNSLGLLVSMGDDDHLLSGVFIIRKSVHLLPSESQEWLNWVTPLNKNKTELYYFLPFQISILVRRQMCKIFYTELKRKKGRGVKFGVGYSNRNKTKQESAYGDEPNKVMRERSAFKWMIAFFLNKTGHVATVALENCPTANSN</sequence>
<evidence type="ECO:0000313" key="1">
    <source>
        <dbReference type="EMBL" id="GBP29871.1"/>
    </source>
</evidence>
<keyword evidence="2" id="KW-1185">Reference proteome</keyword>
<proteinExistence type="predicted"/>
<reference evidence="1 2" key="1">
    <citation type="journal article" date="2019" name="Commun. Biol.">
        <title>The bagworm genome reveals a unique fibroin gene that provides high tensile strength.</title>
        <authorList>
            <person name="Kono N."/>
            <person name="Nakamura H."/>
            <person name="Ohtoshi R."/>
            <person name="Tomita M."/>
            <person name="Numata K."/>
            <person name="Arakawa K."/>
        </authorList>
    </citation>
    <scope>NUCLEOTIDE SEQUENCE [LARGE SCALE GENOMIC DNA]</scope>
</reference>
<dbReference type="EMBL" id="BGZK01000225">
    <property type="protein sequence ID" value="GBP29871.1"/>
    <property type="molecule type" value="Genomic_DNA"/>
</dbReference>
<accession>A0A4C1UTS9</accession>
<comment type="caution">
    <text evidence="1">The sequence shown here is derived from an EMBL/GenBank/DDBJ whole genome shotgun (WGS) entry which is preliminary data.</text>
</comment>
<name>A0A4C1UTS9_EUMVA</name>
<dbReference type="AlphaFoldDB" id="A0A4C1UTS9"/>
<gene>
    <name evidence="1" type="ORF">EVAR_20201_1</name>
</gene>
<dbReference type="Proteomes" id="UP000299102">
    <property type="component" value="Unassembled WGS sequence"/>
</dbReference>